<dbReference type="RefSeq" id="WP_183372147.1">
    <property type="nucleotide sequence ID" value="NZ_BAABHL010000126.1"/>
</dbReference>
<gene>
    <name evidence="4" type="ORF">BKA16_003821</name>
</gene>
<dbReference type="PANTHER" id="PTHR30055">
    <property type="entry name" value="HTH-TYPE TRANSCRIPTIONAL REGULATOR RUTR"/>
    <property type="match status" value="1"/>
</dbReference>
<dbReference type="EMBL" id="JACIFP010000001">
    <property type="protein sequence ID" value="MBB4137269.1"/>
    <property type="molecule type" value="Genomic_DNA"/>
</dbReference>
<dbReference type="InterPro" id="IPR050109">
    <property type="entry name" value="HTH-type_TetR-like_transc_reg"/>
</dbReference>
<dbReference type="GO" id="GO:0003700">
    <property type="term" value="F:DNA-binding transcription factor activity"/>
    <property type="evidence" value="ECO:0007669"/>
    <property type="project" value="TreeGrafter"/>
</dbReference>
<dbReference type="GO" id="GO:0000976">
    <property type="term" value="F:transcription cis-regulatory region binding"/>
    <property type="evidence" value="ECO:0007669"/>
    <property type="project" value="TreeGrafter"/>
</dbReference>
<dbReference type="PRINTS" id="PR00455">
    <property type="entry name" value="HTHTETR"/>
</dbReference>
<evidence type="ECO:0000313" key="4">
    <source>
        <dbReference type="EMBL" id="MBB4137269.1"/>
    </source>
</evidence>
<dbReference type="PROSITE" id="PS50977">
    <property type="entry name" value="HTH_TETR_2"/>
    <property type="match status" value="1"/>
</dbReference>
<reference evidence="4 5" key="1">
    <citation type="submission" date="2020-08" db="EMBL/GenBank/DDBJ databases">
        <title>Sequencing the genomes of 1000 actinobacteria strains.</title>
        <authorList>
            <person name="Klenk H.-P."/>
        </authorList>
    </citation>
    <scope>NUCLEOTIDE SEQUENCE [LARGE SCALE GENOMIC DNA]</scope>
    <source>
        <strain evidence="4 5">DSM 45298</strain>
    </source>
</reference>
<evidence type="ECO:0000313" key="5">
    <source>
        <dbReference type="Proteomes" id="UP000551501"/>
    </source>
</evidence>
<evidence type="ECO:0000256" key="2">
    <source>
        <dbReference type="PROSITE-ProRule" id="PRU00335"/>
    </source>
</evidence>
<dbReference type="Pfam" id="PF00440">
    <property type="entry name" value="TetR_N"/>
    <property type="match status" value="1"/>
</dbReference>
<dbReference type="Gene3D" id="1.10.357.10">
    <property type="entry name" value="Tetracycline Repressor, domain 2"/>
    <property type="match status" value="1"/>
</dbReference>
<dbReference type="Proteomes" id="UP000551501">
    <property type="component" value="Unassembled WGS sequence"/>
</dbReference>
<dbReference type="AlphaFoldDB" id="A0A840F6T4"/>
<accession>A0A840F6T4</accession>
<evidence type="ECO:0000256" key="1">
    <source>
        <dbReference type="ARBA" id="ARBA00023125"/>
    </source>
</evidence>
<dbReference type="InterPro" id="IPR009057">
    <property type="entry name" value="Homeodomain-like_sf"/>
</dbReference>
<comment type="caution">
    <text evidence="4">The sequence shown here is derived from an EMBL/GenBank/DDBJ whole genome shotgun (WGS) entry which is preliminary data.</text>
</comment>
<evidence type="ECO:0000259" key="3">
    <source>
        <dbReference type="PROSITE" id="PS50977"/>
    </source>
</evidence>
<dbReference type="PANTHER" id="PTHR30055:SF209">
    <property type="entry name" value="POSSIBLE TRANSCRIPTIONAL REGULATORY PROTEIN (PROBABLY TETR-FAMILY)"/>
    <property type="match status" value="1"/>
</dbReference>
<dbReference type="InterPro" id="IPR001647">
    <property type="entry name" value="HTH_TetR"/>
</dbReference>
<organism evidence="4 5">
    <name type="scientific">Gordonia humi</name>
    <dbReference type="NCBI Taxonomy" id="686429"/>
    <lineage>
        <taxon>Bacteria</taxon>
        <taxon>Bacillati</taxon>
        <taxon>Actinomycetota</taxon>
        <taxon>Actinomycetes</taxon>
        <taxon>Mycobacteriales</taxon>
        <taxon>Gordoniaceae</taxon>
        <taxon>Gordonia</taxon>
    </lineage>
</organism>
<proteinExistence type="predicted"/>
<keyword evidence="5" id="KW-1185">Reference proteome</keyword>
<feature type="DNA-binding region" description="H-T-H motif" evidence="2">
    <location>
        <begin position="50"/>
        <end position="69"/>
    </location>
</feature>
<keyword evidence="1 2" id="KW-0238">DNA-binding</keyword>
<name>A0A840F6T4_9ACTN</name>
<feature type="domain" description="HTH tetR-type" evidence="3">
    <location>
        <begin position="27"/>
        <end position="87"/>
    </location>
</feature>
<dbReference type="SUPFAM" id="SSF46689">
    <property type="entry name" value="Homeodomain-like"/>
    <property type="match status" value="1"/>
</dbReference>
<sequence>MAPPQRASVGLPVVGGPTLSSERADAARNRRLLLAAAKSLIDDNGAAAVTMDAVARAAGVGKGTVFRRFGNRTGLMRALLDHSEADLQQAFLSGPQPLGPGGHPLDRLIAYGRARLKMTVDHLDILLEATTDDPDRLAHPVLAMSTQHVKILLRQLGFAGSLDVLAYAVQAPIDAITVRHLTTIVGLTPAQIADDWEQMVRDLAAGVR</sequence>
<protein>
    <submittedName>
        <fullName evidence="4">AcrR family transcriptional regulator</fullName>
    </submittedName>
</protein>